<proteinExistence type="inferred from homology"/>
<dbReference type="InterPro" id="IPR005119">
    <property type="entry name" value="LysR_subst-bd"/>
</dbReference>
<comment type="caution">
    <text evidence="6">The sequence shown here is derived from an EMBL/GenBank/DDBJ whole genome shotgun (WGS) entry which is preliminary data.</text>
</comment>
<evidence type="ECO:0000256" key="2">
    <source>
        <dbReference type="ARBA" id="ARBA00023015"/>
    </source>
</evidence>
<dbReference type="GO" id="GO:0003677">
    <property type="term" value="F:DNA binding"/>
    <property type="evidence" value="ECO:0007669"/>
    <property type="project" value="UniProtKB-KW"/>
</dbReference>
<evidence type="ECO:0000256" key="1">
    <source>
        <dbReference type="ARBA" id="ARBA00009437"/>
    </source>
</evidence>
<dbReference type="InterPro" id="IPR050389">
    <property type="entry name" value="LysR-type_TF"/>
</dbReference>
<protein>
    <submittedName>
        <fullName evidence="6">HTH-type transcriptional regulator SyrM 1</fullName>
    </submittedName>
</protein>
<feature type="domain" description="HTH lysR-type" evidence="5">
    <location>
        <begin position="20"/>
        <end position="77"/>
    </location>
</feature>
<keyword evidence="3" id="KW-0238">DNA-binding</keyword>
<dbReference type="InterPro" id="IPR000847">
    <property type="entry name" value="LysR_HTH_N"/>
</dbReference>
<dbReference type="InterPro" id="IPR036390">
    <property type="entry name" value="WH_DNA-bd_sf"/>
</dbReference>
<keyword evidence="2" id="KW-0805">Transcription regulation</keyword>
<organism evidence="6 7">
    <name type="scientific">Cupriavidus yeoncheonensis</name>
    <dbReference type="NCBI Taxonomy" id="1462994"/>
    <lineage>
        <taxon>Bacteria</taxon>
        <taxon>Pseudomonadati</taxon>
        <taxon>Pseudomonadota</taxon>
        <taxon>Betaproteobacteria</taxon>
        <taxon>Burkholderiales</taxon>
        <taxon>Burkholderiaceae</taxon>
        <taxon>Cupriavidus</taxon>
    </lineage>
</organism>
<dbReference type="Gene3D" id="1.10.10.10">
    <property type="entry name" value="Winged helix-like DNA-binding domain superfamily/Winged helix DNA-binding domain"/>
    <property type="match status" value="1"/>
</dbReference>
<evidence type="ECO:0000256" key="4">
    <source>
        <dbReference type="ARBA" id="ARBA00023163"/>
    </source>
</evidence>
<evidence type="ECO:0000256" key="3">
    <source>
        <dbReference type="ARBA" id="ARBA00023125"/>
    </source>
</evidence>
<name>A0A916ITP9_9BURK</name>
<dbReference type="Pfam" id="PF00126">
    <property type="entry name" value="HTH_1"/>
    <property type="match status" value="1"/>
</dbReference>
<dbReference type="InterPro" id="IPR036388">
    <property type="entry name" value="WH-like_DNA-bd_sf"/>
</dbReference>
<dbReference type="PANTHER" id="PTHR30118:SF15">
    <property type="entry name" value="TRANSCRIPTIONAL REGULATORY PROTEIN"/>
    <property type="match status" value="1"/>
</dbReference>
<reference evidence="6" key="1">
    <citation type="submission" date="2021-03" db="EMBL/GenBank/DDBJ databases">
        <authorList>
            <person name="Peeters C."/>
        </authorList>
    </citation>
    <scope>NUCLEOTIDE SEQUENCE</scope>
    <source>
        <strain evidence="6">LMG 31506</strain>
    </source>
</reference>
<dbReference type="Gene3D" id="3.40.190.10">
    <property type="entry name" value="Periplasmic binding protein-like II"/>
    <property type="match status" value="2"/>
</dbReference>
<keyword evidence="4" id="KW-0804">Transcription</keyword>
<dbReference type="AlphaFoldDB" id="A0A916ITP9"/>
<comment type="similarity">
    <text evidence="1">Belongs to the LysR transcriptional regulatory family.</text>
</comment>
<dbReference type="Pfam" id="PF03466">
    <property type="entry name" value="LysR_substrate"/>
    <property type="match status" value="1"/>
</dbReference>
<evidence type="ECO:0000313" key="6">
    <source>
        <dbReference type="EMBL" id="CAG2142097.1"/>
    </source>
</evidence>
<dbReference type="GO" id="GO:0003700">
    <property type="term" value="F:DNA-binding transcription factor activity"/>
    <property type="evidence" value="ECO:0007669"/>
    <property type="project" value="InterPro"/>
</dbReference>
<gene>
    <name evidence="6" type="primary">syrM1_2</name>
    <name evidence="6" type="ORF">LMG31506_02608</name>
</gene>
<evidence type="ECO:0000313" key="7">
    <source>
        <dbReference type="Proteomes" id="UP000672934"/>
    </source>
</evidence>
<sequence length="335" mass="37038">MYITAFIGRASFEVMARDLVDSYLIRVLHVLLTERSVSRTAMLLGQSQPAISVALRRLRTLTGDPLLVRNGNRMVPTEHGMSLLEPARQALQGIGRILEPMTSFDPLHSTRSFRIGSPDYLDVFFVPAITERFQAQAPGATLEIRHLLSDVGYEQALASGDLDLVIGNWHTPPGSLHLQSLCTDELVCLVREAHPIAEGKLTAAAYACASHLAVATRNVAGHGTIDVELSRAGLTRKVTTQIPYFCMAPYVLVRTNLVFTTTRAFASHYANLLPLRMEPLPVPVRELHYYQLWHERAHRDLGSRWLRGIVSSVARTLVPEADRNAKPGQAVPLPA</sequence>
<accession>A0A916ITP9</accession>
<keyword evidence="7" id="KW-1185">Reference proteome</keyword>
<dbReference type="SUPFAM" id="SSF53850">
    <property type="entry name" value="Periplasmic binding protein-like II"/>
    <property type="match status" value="1"/>
</dbReference>
<dbReference type="PROSITE" id="PS50931">
    <property type="entry name" value="HTH_LYSR"/>
    <property type="match status" value="1"/>
</dbReference>
<dbReference type="SUPFAM" id="SSF46785">
    <property type="entry name" value="Winged helix' DNA-binding domain"/>
    <property type="match status" value="1"/>
</dbReference>
<dbReference type="Proteomes" id="UP000672934">
    <property type="component" value="Unassembled WGS sequence"/>
</dbReference>
<evidence type="ECO:0000259" key="5">
    <source>
        <dbReference type="PROSITE" id="PS50931"/>
    </source>
</evidence>
<dbReference type="PANTHER" id="PTHR30118">
    <property type="entry name" value="HTH-TYPE TRANSCRIPTIONAL REGULATOR LEUO-RELATED"/>
    <property type="match status" value="1"/>
</dbReference>
<dbReference type="EMBL" id="CAJPUY010000008">
    <property type="protein sequence ID" value="CAG2142097.1"/>
    <property type="molecule type" value="Genomic_DNA"/>
</dbReference>